<protein>
    <submittedName>
        <fullName evidence="2">Uncharacterized protein</fullName>
    </submittedName>
</protein>
<comment type="caution">
    <text evidence="2">The sequence shown here is derived from an EMBL/GenBank/DDBJ whole genome shotgun (WGS) entry which is preliminary data.</text>
</comment>
<dbReference type="AlphaFoldDB" id="A0A388MBV2"/>
<reference evidence="2 3" key="1">
    <citation type="journal article" date="2018" name="Cell">
        <title>The Chara Genome: Secondary Complexity and Implications for Plant Terrestrialization.</title>
        <authorList>
            <person name="Nishiyama T."/>
            <person name="Sakayama H."/>
            <person name="Vries J.D."/>
            <person name="Buschmann H."/>
            <person name="Saint-Marcoux D."/>
            <person name="Ullrich K.K."/>
            <person name="Haas F.B."/>
            <person name="Vanderstraeten L."/>
            <person name="Becker D."/>
            <person name="Lang D."/>
            <person name="Vosolsobe S."/>
            <person name="Rombauts S."/>
            <person name="Wilhelmsson P.K.I."/>
            <person name="Janitza P."/>
            <person name="Kern R."/>
            <person name="Heyl A."/>
            <person name="Rumpler F."/>
            <person name="Villalobos L.I.A.C."/>
            <person name="Clay J.M."/>
            <person name="Skokan R."/>
            <person name="Toyoda A."/>
            <person name="Suzuki Y."/>
            <person name="Kagoshima H."/>
            <person name="Schijlen E."/>
            <person name="Tajeshwar N."/>
            <person name="Catarino B."/>
            <person name="Hetherington A.J."/>
            <person name="Saltykova A."/>
            <person name="Bonnot C."/>
            <person name="Breuninger H."/>
            <person name="Symeonidi A."/>
            <person name="Radhakrishnan G.V."/>
            <person name="Van Nieuwerburgh F."/>
            <person name="Deforce D."/>
            <person name="Chang C."/>
            <person name="Karol K.G."/>
            <person name="Hedrich R."/>
            <person name="Ulvskov P."/>
            <person name="Glockner G."/>
            <person name="Delwiche C.F."/>
            <person name="Petrasek J."/>
            <person name="Van de Peer Y."/>
            <person name="Friml J."/>
            <person name="Beilby M."/>
            <person name="Dolan L."/>
            <person name="Kohara Y."/>
            <person name="Sugano S."/>
            <person name="Fujiyama A."/>
            <person name="Delaux P.-M."/>
            <person name="Quint M."/>
            <person name="TheiBen G."/>
            <person name="Hagemann M."/>
            <person name="Harholt J."/>
            <person name="Dunand C."/>
            <person name="Zachgo S."/>
            <person name="Langdale J."/>
            <person name="Maumus F."/>
            <person name="Straeten D.V.D."/>
            <person name="Gould S.B."/>
            <person name="Rensing S.A."/>
        </authorList>
    </citation>
    <scope>NUCLEOTIDE SEQUENCE [LARGE SCALE GENOMIC DNA]</scope>
    <source>
        <strain evidence="2 3">S276</strain>
    </source>
</reference>
<feature type="region of interest" description="Disordered" evidence="1">
    <location>
        <begin position="85"/>
        <end position="114"/>
    </location>
</feature>
<feature type="compositionally biased region" description="Basic and acidic residues" evidence="1">
    <location>
        <begin position="314"/>
        <end position="339"/>
    </location>
</feature>
<dbReference type="Gramene" id="GBG91985">
    <property type="protein sequence ID" value="GBG91985"/>
    <property type="gene ID" value="CBR_g54080"/>
</dbReference>
<evidence type="ECO:0000313" key="2">
    <source>
        <dbReference type="EMBL" id="GBG91985.1"/>
    </source>
</evidence>
<organism evidence="2 3">
    <name type="scientific">Chara braunii</name>
    <name type="common">Braun's stonewort</name>
    <dbReference type="NCBI Taxonomy" id="69332"/>
    <lineage>
        <taxon>Eukaryota</taxon>
        <taxon>Viridiplantae</taxon>
        <taxon>Streptophyta</taxon>
        <taxon>Charophyceae</taxon>
        <taxon>Charales</taxon>
        <taxon>Characeae</taxon>
        <taxon>Chara</taxon>
    </lineage>
</organism>
<evidence type="ECO:0000313" key="3">
    <source>
        <dbReference type="Proteomes" id="UP000265515"/>
    </source>
</evidence>
<proteinExistence type="predicted"/>
<feature type="region of interest" description="Disordered" evidence="1">
    <location>
        <begin position="296"/>
        <end position="353"/>
    </location>
</feature>
<sequence>MANLYRGLPLLLLVVVVGFHICFLERIPRRRPTCRMSKKVRKMENLMTKSTLSVGAMRSSRQRCSGVEGGKRPYNPTLYSHLPSHKIPLPLSDTDADELQSSTVPQGSGSTKDWMGSRLYQQPKMPMYTELPEGRTPTGYDAGLVDLSFGLRSGSGPAMTHTVVVNPTASDNHTQSLMRAGGVPDNSGVCSRELAAERGVISPKHGGGSTPGMAASRTKTAGVAACRSTTPNEAINGQRDNDDCSATEVMGRQVWDDHRPEIQQASTFSITRRVANMNVGGDDIFVDCDGAGGDYYAAEDGNRQDEDDDGETDLSAREEERRVPRQKEGCATARRETRQEGCGGYDRGRRSEK</sequence>
<dbReference type="Proteomes" id="UP000265515">
    <property type="component" value="Unassembled WGS sequence"/>
</dbReference>
<feature type="compositionally biased region" description="Polar residues" evidence="1">
    <location>
        <begin position="99"/>
        <end position="111"/>
    </location>
</feature>
<dbReference type="EMBL" id="BFEA01000981">
    <property type="protein sequence ID" value="GBG91985.1"/>
    <property type="molecule type" value="Genomic_DNA"/>
</dbReference>
<gene>
    <name evidence="2" type="ORF">CBR_g54080</name>
</gene>
<name>A0A388MBV2_CHABU</name>
<keyword evidence="3" id="KW-1185">Reference proteome</keyword>
<evidence type="ECO:0000256" key="1">
    <source>
        <dbReference type="SAM" id="MobiDB-lite"/>
    </source>
</evidence>
<accession>A0A388MBV2</accession>